<dbReference type="EMBL" id="GG657754">
    <property type="protein sequence ID" value="EFL26341.1"/>
    <property type="molecule type" value="Genomic_DNA"/>
</dbReference>
<dbReference type="Proteomes" id="UP000003963">
    <property type="component" value="Unassembled WGS sequence"/>
</dbReference>
<evidence type="ECO:0000313" key="2">
    <source>
        <dbReference type="Proteomes" id="UP000003963"/>
    </source>
</evidence>
<keyword evidence="2" id="KW-1185">Reference proteome</keyword>
<name>D9WTC0_9ACTN</name>
<accession>D9WTC0</accession>
<dbReference type="AlphaFoldDB" id="D9WTC0"/>
<dbReference type="HOGENOM" id="CLU_076599_0_0_11"/>
<dbReference type="InterPro" id="IPR029046">
    <property type="entry name" value="LolA/LolB/LppX"/>
</dbReference>
<gene>
    <name evidence="1" type="ORF">SSOG_06055</name>
</gene>
<reference evidence="1 2" key="1">
    <citation type="submission" date="2009-02" db="EMBL/GenBank/DDBJ databases">
        <title>Annotation of Streptomyces hygroscopicus strain ATCC 53653.</title>
        <authorList>
            <consortium name="The Broad Institute Genome Sequencing Platform"/>
            <consortium name="Broad Institute Microbial Sequencing Center"/>
            <person name="Fischbach M."/>
            <person name="Godfrey P."/>
            <person name="Ward D."/>
            <person name="Young S."/>
            <person name="Zeng Q."/>
            <person name="Koehrsen M."/>
            <person name="Alvarado L."/>
            <person name="Berlin A.M."/>
            <person name="Bochicchio J."/>
            <person name="Borenstein D."/>
            <person name="Chapman S.B."/>
            <person name="Chen Z."/>
            <person name="Engels R."/>
            <person name="Freedman E."/>
            <person name="Gellesch M."/>
            <person name="Goldberg J."/>
            <person name="Griggs A."/>
            <person name="Gujja S."/>
            <person name="Heilman E.R."/>
            <person name="Heiman D.I."/>
            <person name="Hepburn T.A."/>
            <person name="Howarth C."/>
            <person name="Jen D."/>
            <person name="Larson L."/>
            <person name="Lewis B."/>
            <person name="Mehta T."/>
            <person name="Park D."/>
            <person name="Pearson M."/>
            <person name="Richards J."/>
            <person name="Roberts A."/>
            <person name="Saif S."/>
            <person name="Shea T.D."/>
            <person name="Shenoy N."/>
            <person name="Sisk P."/>
            <person name="Stolte C."/>
            <person name="Sykes S.N."/>
            <person name="Thomson T."/>
            <person name="Walk T."/>
            <person name="White J."/>
            <person name="Yandava C."/>
            <person name="Straight P."/>
            <person name="Clardy J."/>
            <person name="Hung D."/>
            <person name="Kolter R."/>
            <person name="Mekalanos J."/>
            <person name="Walker S."/>
            <person name="Walsh C.T."/>
            <person name="Wieland-Brown L.C."/>
            <person name="Haas B."/>
            <person name="Nusbaum C."/>
            <person name="Birren B."/>
        </authorList>
    </citation>
    <scope>NUCLEOTIDE SEQUENCE [LARGE SCALE GENOMIC DNA]</scope>
    <source>
        <strain evidence="1 2">ATCC 53653</strain>
    </source>
</reference>
<evidence type="ECO:0000313" key="1">
    <source>
        <dbReference type="EMBL" id="EFL26341.1"/>
    </source>
</evidence>
<sequence>MGYMGIVVRTGPGRRTRAAGAVVAAALLCAGTAGCGAEKSGGGKSGAKDPHMAPAAAVRAAAKKTEKLTSLSYRMSGSTPEDGRFEGEGAIAFKPPAMRMKTRSLDQGADASVEFRLTGGKLYLGGDAIKAGFDEESSSQLDGKNWLATDASALGKGGSGAAGQGGALANRADKNPAEESAFLSDADNVRRVGDETIDGARTTHYRGTVTLAQMRASLEDEDAATRKRREKSLRQYEELGVDRLVMDMWIDKDSHTKRFRTRGKGDSGRLDITITFKDINKPVTVQAPPASDTFDLADLTRGLEG</sequence>
<dbReference type="STRING" id="457427.SSOG_06055"/>
<dbReference type="Gene3D" id="2.50.20.20">
    <property type="match status" value="1"/>
</dbReference>
<organism evidence="1 2">
    <name type="scientific">Streptomyces himastatinicus ATCC 53653</name>
    <dbReference type="NCBI Taxonomy" id="457427"/>
    <lineage>
        <taxon>Bacteria</taxon>
        <taxon>Bacillati</taxon>
        <taxon>Actinomycetota</taxon>
        <taxon>Actinomycetes</taxon>
        <taxon>Kitasatosporales</taxon>
        <taxon>Streptomycetaceae</taxon>
        <taxon>Streptomyces</taxon>
        <taxon>Streptomyces violaceusniger group</taxon>
    </lineage>
</organism>
<dbReference type="SUPFAM" id="SSF89392">
    <property type="entry name" value="Prokaryotic lipoproteins and lipoprotein localization factors"/>
    <property type="match status" value="1"/>
</dbReference>
<evidence type="ECO:0008006" key="3">
    <source>
        <dbReference type="Google" id="ProtNLM"/>
    </source>
</evidence>
<protein>
    <recommendedName>
        <fullName evidence="3">Lipoprotein</fullName>
    </recommendedName>
</protein>
<proteinExistence type="predicted"/>